<keyword evidence="1" id="KW-0812">Transmembrane</keyword>
<dbReference type="InParanoid" id="A0A2H3DXP5"/>
<organism evidence="2 3">
    <name type="scientific">Armillaria gallica</name>
    <name type="common">Bulbous honey fungus</name>
    <name type="synonym">Armillaria bulbosa</name>
    <dbReference type="NCBI Taxonomy" id="47427"/>
    <lineage>
        <taxon>Eukaryota</taxon>
        <taxon>Fungi</taxon>
        <taxon>Dikarya</taxon>
        <taxon>Basidiomycota</taxon>
        <taxon>Agaricomycotina</taxon>
        <taxon>Agaricomycetes</taxon>
        <taxon>Agaricomycetidae</taxon>
        <taxon>Agaricales</taxon>
        <taxon>Marasmiineae</taxon>
        <taxon>Physalacriaceae</taxon>
        <taxon>Armillaria</taxon>
    </lineage>
</organism>
<proteinExistence type="predicted"/>
<dbReference type="Proteomes" id="UP000217790">
    <property type="component" value="Unassembled WGS sequence"/>
</dbReference>
<name>A0A2H3DXP5_ARMGA</name>
<evidence type="ECO:0000313" key="2">
    <source>
        <dbReference type="EMBL" id="PBK96202.1"/>
    </source>
</evidence>
<feature type="transmembrane region" description="Helical" evidence="1">
    <location>
        <begin position="171"/>
        <end position="192"/>
    </location>
</feature>
<keyword evidence="1" id="KW-1133">Transmembrane helix</keyword>
<evidence type="ECO:0000256" key="1">
    <source>
        <dbReference type="SAM" id="Phobius"/>
    </source>
</evidence>
<dbReference type="EMBL" id="KZ293651">
    <property type="protein sequence ID" value="PBK96202.1"/>
    <property type="molecule type" value="Genomic_DNA"/>
</dbReference>
<accession>A0A2H3DXP5</accession>
<feature type="transmembrane region" description="Helical" evidence="1">
    <location>
        <begin position="137"/>
        <end position="159"/>
    </location>
</feature>
<feature type="transmembrane region" description="Helical" evidence="1">
    <location>
        <begin position="27"/>
        <end position="47"/>
    </location>
</feature>
<reference evidence="3" key="1">
    <citation type="journal article" date="2017" name="Nat. Ecol. Evol.">
        <title>Genome expansion and lineage-specific genetic innovations in the forest pathogenic fungi Armillaria.</title>
        <authorList>
            <person name="Sipos G."/>
            <person name="Prasanna A.N."/>
            <person name="Walter M.C."/>
            <person name="O'Connor E."/>
            <person name="Balint B."/>
            <person name="Krizsan K."/>
            <person name="Kiss B."/>
            <person name="Hess J."/>
            <person name="Varga T."/>
            <person name="Slot J."/>
            <person name="Riley R."/>
            <person name="Boka B."/>
            <person name="Rigling D."/>
            <person name="Barry K."/>
            <person name="Lee J."/>
            <person name="Mihaltcheva S."/>
            <person name="LaButti K."/>
            <person name="Lipzen A."/>
            <person name="Waldron R."/>
            <person name="Moloney N.M."/>
            <person name="Sperisen C."/>
            <person name="Kredics L."/>
            <person name="Vagvoelgyi C."/>
            <person name="Patrignani A."/>
            <person name="Fitzpatrick D."/>
            <person name="Nagy I."/>
            <person name="Doyle S."/>
            <person name="Anderson J.B."/>
            <person name="Grigoriev I.V."/>
            <person name="Gueldener U."/>
            <person name="Muensterkoetter M."/>
            <person name="Nagy L.G."/>
        </authorList>
    </citation>
    <scope>NUCLEOTIDE SEQUENCE [LARGE SCALE GENOMIC DNA]</scope>
    <source>
        <strain evidence="3">Ar21-2</strain>
    </source>
</reference>
<evidence type="ECO:0000313" key="3">
    <source>
        <dbReference type="Proteomes" id="UP000217790"/>
    </source>
</evidence>
<gene>
    <name evidence="2" type="ORF">ARMGADRAFT_1028392</name>
</gene>
<sequence length="222" mass="24871">MQTSLPDLSPEKRGVVFHNLDLNLNRLIVEAFLHGLYSGIVTVALWVICSSPKQLRNTFLSTIIITIYVLSTITFGISWSSEHRGFIDHGSNFQSIFTTLVDTGTYDLINSVAGGISKLLVDITIAVQFAVDVNWSLIYIVLMLATMFMCTFLIVYHTTWHTPRISASRKIIKMLIKSSAIYSISLIIYLGLVSHNLESGYYADDAPSRFLRSRLEIQGSDI</sequence>
<protein>
    <submittedName>
        <fullName evidence="2">Uncharacterized protein</fullName>
    </submittedName>
</protein>
<feature type="transmembrane region" description="Helical" evidence="1">
    <location>
        <begin position="59"/>
        <end position="79"/>
    </location>
</feature>
<dbReference type="AlphaFoldDB" id="A0A2H3DXP5"/>
<keyword evidence="1" id="KW-0472">Membrane</keyword>
<keyword evidence="3" id="KW-1185">Reference proteome</keyword>